<accession>A0ABU6TXM6</accession>
<name>A0ABU6TXM6_9FABA</name>
<sequence length="103" mass="11601">MIVNPQPSQPSSSTQLPSQPLPNPKGGINMVQTNKVEETEEEQKEEDVEEEDDEDWLYESLAKMAGEESFDSEEECEEADVAEVVEVVEVSSTDKEEEFFITT</sequence>
<evidence type="ECO:0000313" key="3">
    <source>
        <dbReference type="Proteomes" id="UP001341840"/>
    </source>
</evidence>
<evidence type="ECO:0000256" key="1">
    <source>
        <dbReference type="SAM" id="MobiDB-lite"/>
    </source>
</evidence>
<feature type="compositionally biased region" description="Low complexity" evidence="1">
    <location>
        <begin position="1"/>
        <end position="18"/>
    </location>
</feature>
<keyword evidence="3" id="KW-1185">Reference proteome</keyword>
<dbReference type="EMBL" id="JASCZI010094161">
    <property type="protein sequence ID" value="MED6153646.1"/>
    <property type="molecule type" value="Genomic_DNA"/>
</dbReference>
<reference evidence="2 3" key="1">
    <citation type="journal article" date="2023" name="Plants (Basel)">
        <title>Bridging the Gap: Combining Genomics and Transcriptomics Approaches to Understand Stylosanthes scabra, an Orphan Legume from the Brazilian Caatinga.</title>
        <authorList>
            <person name="Ferreira-Neto J.R.C."/>
            <person name="da Silva M.D."/>
            <person name="Binneck E."/>
            <person name="de Melo N.F."/>
            <person name="da Silva R.H."/>
            <person name="de Melo A.L.T.M."/>
            <person name="Pandolfi V."/>
            <person name="Bustamante F.O."/>
            <person name="Brasileiro-Vidal A.C."/>
            <person name="Benko-Iseppon A.M."/>
        </authorList>
    </citation>
    <scope>NUCLEOTIDE SEQUENCE [LARGE SCALE GENOMIC DNA]</scope>
    <source>
        <tissue evidence="2">Leaves</tissue>
    </source>
</reference>
<feature type="region of interest" description="Disordered" evidence="1">
    <location>
        <begin position="1"/>
        <end position="54"/>
    </location>
</feature>
<feature type="non-terminal residue" evidence="2">
    <location>
        <position position="103"/>
    </location>
</feature>
<evidence type="ECO:0000313" key="2">
    <source>
        <dbReference type="EMBL" id="MED6153646.1"/>
    </source>
</evidence>
<feature type="compositionally biased region" description="Acidic residues" evidence="1">
    <location>
        <begin position="38"/>
        <end position="54"/>
    </location>
</feature>
<dbReference type="Proteomes" id="UP001341840">
    <property type="component" value="Unassembled WGS sequence"/>
</dbReference>
<proteinExistence type="predicted"/>
<gene>
    <name evidence="2" type="ORF">PIB30_104172</name>
</gene>
<comment type="caution">
    <text evidence="2">The sequence shown here is derived from an EMBL/GenBank/DDBJ whole genome shotgun (WGS) entry which is preliminary data.</text>
</comment>
<protein>
    <submittedName>
        <fullName evidence="2">Uncharacterized protein</fullName>
    </submittedName>
</protein>
<organism evidence="2 3">
    <name type="scientific">Stylosanthes scabra</name>
    <dbReference type="NCBI Taxonomy" id="79078"/>
    <lineage>
        <taxon>Eukaryota</taxon>
        <taxon>Viridiplantae</taxon>
        <taxon>Streptophyta</taxon>
        <taxon>Embryophyta</taxon>
        <taxon>Tracheophyta</taxon>
        <taxon>Spermatophyta</taxon>
        <taxon>Magnoliopsida</taxon>
        <taxon>eudicotyledons</taxon>
        <taxon>Gunneridae</taxon>
        <taxon>Pentapetalae</taxon>
        <taxon>rosids</taxon>
        <taxon>fabids</taxon>
        <taxon>Fabales</taxon>
        <taxon>Fabaceae</taxon>
        <taxon>Papilionoideae</taxon>
        <taxon>50 kb inversion clade</taxon>
        <taxon>dalbergioids sensu lato</taxon>
        <taxon>Dalbergieae</taxon>
        <taxon>Pterocarpus clade</taxon>
        <taxon>Stylosanthes</taxon>
    </lineage>
</organism>